<dbReference type="Proteomes" id="UP001209570">
    <property type="component" value="Unassembled WGS sequence"/>
</dbReference>
<organism evidence="2 3">
    <name type="scientific">Pythium insidiosum</name>
    <name type="common">Pythiosis disease agent</name>
    <dbReference type="NCBI Taxonomy" id="114742"/>
    <lineage>
        <taxon>Eukaryota</taxon>
        <taxon>Sar</taxon>
        <taxon>Stramenopiles</taxon>
        <taxon>Oomycota</taxon>
        <taxon>Peronosporomycetes</taxon>
        <taxon>Pythiales</taxon>
        <taxon>Pythiaceae</taxon>
        <taxon>Pythium</taxon>
    </lineage>
</organism>
<sequence length="449" mass="49801">MTSMLSAPLPTCAEYDPLDDTFEELEGLNLLQDAVLRPVADGLANLTPLSSTNGYTSEESDCAVATPSEEQMYSHMTFLRQDSNELFEEVADFVEDNDLTSLTPQQQQVFAGKMIKGKTSKYRGVTQTSKTSWGAKYSAKRITNTCKTPDEAARAYDEYLKTNHPEKYAKFANFCTRCDRFVNPLGLSEFKNECVCESLSDHGSTEAESPPHSSETDDEIEQLDSSEKMEIREGSNLSISSLKLSFLDDGPIFDDSLLPGDFTMDSALNGQDSGQYLDRDEIKHLQAVSTVGAIDSFGVLPDGSGVQLEVTFFPDVWKFEFDLPKKRRLTSATGTDGDADGASAEFLYFFEMDIFYPTETMTFQRLGHAESMSFQIGNTRTLLRQRNRMAEDTVDRVLGNEAMPEKKKVKMYLGQRGARDSSILEGDEELEGIVGITAEHCGVNRSGVS</sequence>
<gene>
    <name evidence="2" type="ORF">P43SY_001064</name>
</gene>
<reference evidence="2" key="1">
    <citation type="submission" date="2021-12" db="EMBL/GenBank/DDBJ databases">
        <title>Prjna785345.</title>
        <authorList>
            <person name="Rujirawat T."/>
            <person name="Krajaejun T."/>
        </authorList>
    </citation>
    <scope>NUCLEOTIDE SEQUENCE</scope>
    <source>
        <strain evidence="2">Pi057C3</strain>
    </source>
</reference>
<keyword evidence="3" id="KW-1185">Reference proteome</keyword>
<accession>A0AAD5QCV0</accession>
<evidence type="ECO:0000313" key="2">
    <source>
        <dbReference type="EMBL" id="KAJ0405305.1"/>
    </source>
</evidence>
<evidence type="ECO:0000256" key="1">
    <source>
        <dbReference type="SAM" id="MobiDB-lite"/>
    </source>
</evidence>
<feature type="region of interest" description="Disordered" evidence="1">
    <location>
        <begin position="201"/>
        <end position="229"/>
    </location>
</feature>
<evidence type="ECO:0000313" key="3">
    <source>
        <dbReference type="Proteomes" id="UP001209570"/>
    </source>
</evidence>
<name>A0AAD5QCV0_PYTIN</name>
<protein>
    <submittedName>
        <fullName evidence="2">Uncharacterized protein</fullName>
    </submittedName>
</protein>
<dbReference type="EMBL" id="JAKCXM010000047">
    <property type="protein sequence ID" value="KAJ0405305.1"/>
    <property type="molecule type" value="Genomic_DNA"/>
</dbReference>
<comment type="caution">
    <text evidence="2">The sequence shown here is derived from an EMBL/GenBank/DDBJ whole genome shotgun (WGS) entry which is preliminary data.</text>
</comment>
<dbReference type="AlphaFoldDB" id="A0AAD5QCV0"/>
<proteinExistence type="predicted"/>